<dbReference type="PANTHER" id="PTHR37823">
    <property type="entry name" value="CYTOCHROME C-553-LIKE"/>
    <property type="match status" value="1"/>
</dbReference>
<dbReference type="GO" id="GO:0009055">
    <property type="term" value="F:electron transfer activity"/>
    <property type="evidence" value="ECO:0007669"/>
    <property type="project" value="InterPro"/>
</dbReference>
<dbReference type="InterPro" id="IPR051811">
    <property type="entry name" value="Cytochrome_c550/c551-like"/>
</dbReference>
<keyword evidence="3 6" id="KW-0479">Metal-binding</keyword>
<proteinExistence type="predicted"/>
<name>E8X6B0_GRATM</name>
<dbReference type="EMBL" id="CP002481">
    <property type="protein sequence ID" value="ADW70994.1"/>
    <property type="molecule type" value="Genomic_DNA"/>
</dbReference>
<evidence type="ECO:0000259" key="8">
    <source>
        <dbReference type="PROSITE" id="PS51007"/>
    </source>
</evidence>
<keyword evidence="2 6" id="KW-0349">Heme</keyword>
<dbReference type="KEGG" id="acm:AciX9_4216"/>
<feature type="chain" id="PRO_5003234233" evidence="7">
    <location>
        <begin position="33"/>
        <end position="113"/>
    </location>
</feature>
<dbReference type="PROSITE" id="PS51007">
    <property type="entry name" value="CYTC"/>
    <property type="match status" value="1"/>
</dbReference>
<dbReference type="Pfam" id="PF13442">
    <property type="entry name" value="Cytochrome_CBB3"/>
    <property type="match status" value="1"/>
</dbReference>
<evidence type="ECO:0000256" key="1">
    <source>
        <dbReference type="ARBA" id="ARBA00022448"/>
    </source>
</evidence>
<evidence type="ECO:0000256" key="7">
    <source>
        <dbReference type="SAM" id="SignalP"/>
    </source>
</evidence>
<reference evidence="10" key="1">
    <citation type="submission" date="2011-01" db="EMBL/GenBank/DDBJ databases">
        <title>Complete sequence of plasmid1 of Acidobacterium sp. MP5ACTX9.</title>
        <authorList>
            <consortium name="US DOE Joint Genome Institute"/>
            <person name="Lucas S."/>
            <person name="Copeland A."/>
            <person name="Lapidus A."/>
            <person name="Cheng J.-F."/>
            <person name="Goodwin L."/>
            <person name="Pitluck S."/>
            <person name="Teshima H."/>
            <person name="Detter J.C."/>
            <person name="Han C."/>
            <person name="Tapia R."/>
            <person name="Land M."/>
            <person name="Hauser L."/>
            <person name="Kyrpides N."/>
            <person name="Ivanova N."/>
            <person name="Ovchinnikova G."/>
            <person name="Pagani I."/>
            <person name="Rawat S.R."/>
            <person name="Mannisto M."/>
            <person name="Haggblom M.M."/>
            <person name="Woyke T."/>
        </authorList>
    </citation>
    <scope>NUCLEOTIDE SEQUENCE [LARGE SCALE GENOMIC DNA]</scope>
    <source>
        <strain evidence="10">MP5ACTX9</strain>
        <plasmid evidence="10">Plasmid pACIX901</plasmid>
    </source>
</reference>
<keyword evidence="5 6" id="KW-0408">Iron</keyword>
<evidence type="ECO:0000256" key="3">
    <source>
        <dbReference type="ARBA" id="ARBA00022723"/>
    </source>
</evidence>
<evidence type="ECO:0000256" key="5">
    <source>
        <dbReference type="ARBA" id="ARBA00023004"/>
    </source>
</evidence>
<keyword evidence="1" id="KW-0813">Transport</keyword>
<gene>
    <name evidence="9" type="ordered locus">AciX9_4216</name>
</gene>
<keyword evidence="7" id="KW-0732">Signal</keyword>
<organism evidence="10">
    <name type="scientific">Granulicella tundricola (strain ATCC BAA-1859 / DSM 23138 / MP5ACTX9)</name>
    <dbReference type="NCBI Taxonomy" id="1198114"/>
    <lineage>
        <taxon>Bacteria</taxon>
        <taxon>Pseudomonadati</taxon>
        <taxon>Acidobacteriota</taxon>
        <taxon>Terriglobia</taxon>
        <taxon>Terriglobales</taxon>
        <taxon>Acidobacteriaceae</taxon>
        <taxon>Granulicella</taxon>
    </lineage>
</organism>
<evidence type="ECO:0000256" key="4">
    <source>
        <dbReference type="ARBA" id="ARBA00022982"/>
    </source>
</evidence>
<dbReference type="GO" id="GO:0020037">
    <property type="term" value="F:heme binding"/>
    <property type="evidence" value="ECO:0007669"/>
    <property type="project" value="InterPro"/>
</dbReference>
<sequence length="113" mass="12035">MLTPFKSILNVCLALTSVFAARLLVSSATVHADSTSVRRGAELFAENGCAHCHGTNGIGGGKGPDLNNVAHHMKPKEIATQIHDGGKNMPPYGDALSDQQVADLIDYLHSKRR</sequence>
<accession>E8X6B0</accession>
<dbReference type="GO" id="GO:0046872">
    <property type="term" value="F:metal ion binding"/>
    <property type="evidence" value="ECO:0007669"/>
    <property type="project" value="UniProtKB-KW"/>
</dbReference>
<evidence type="ECO:0000256" key="6">
    <source>
        <dbReference type="PROSITE-ProRule" id="PRU00433"/>
    </source>
</evidence>
<feature type="domain" description="Cytochrome c" evidence="8">
    <location>
        <begin position="35"/>
        <end position="112"/>
    </location>
</feature>
<geneLocation type="plasmid" evidence="9 10">
    <name>pACIX901</name>
</geneLocation>
<dbReference type="HOGENOM" id="CLU_2129933_0_0_0"/>
<dbReference type="OrthoDB" id="7933886at2"/>
<dbReference type="InterPro" id="IPR009056">
    <property type="entry name" value="Cyt_c-like_dom"/>
</dbReference>
<evidence type="ECO:0000256" key="2">
    <source>
        <dbReference type="ARBA" id="ARBA00022617"/>
    </source>
</evidence>
<evidence type="ECO:0000313" key="9">
    <source>
        <dbReference type="EMBL" id="ADW70994.1"/>
    </source>
</evidence>
<dbReference type="PANTHER" id="PTHR37823:SF1">
    <property type="entry name" value="CYTOCHROME C-553-LIKE"/>
    <property type="match status" value="1"/>
</dbReference>
<dbReference type="Proteomes" id="UP000000343">
    <property type="component" value="Plasmid pACIX901"/>
</dbReference>
<keyword evidence="9" id="KW-0614">Plasmid</keyword>
<dbReference type="InterPro" id="IPR036909">
    <property type="entry name" value="Cyt_c-like_dom_sf"/>
</dbReference>
<dbReference type="AlphaFoldDB" id="E8X6B0"/>
<evidence type="ECO:0000313" key="10">
    <source>
        <dbReference type="Proteomes" id="UP000000343"/>
    </source>
</evidence>
<feature type="signal peptide" evidence="7">
    <location>
        <begin position="1"/>
        <end position="32"/>
    </location>
</feature>
<dbReference type="SUPFAM" id="SSF46626">
    <property type="entry name" value="Cytochrome c"/>
    <property type="match status" value="1"/>
</dbReference>
<keyword evidence="4" id="KW-0249">Electron transport</keyword>
<dbReference type="Gene3D" id="1.10.760.10">
    <property type="entry name" value="Cytochrome c-like domain"/>
    <property type="match status" value="1"/>
</dbReference>
<protein>
    <submittedName>
        <fullName evidence="9">Cytochrome c class I</fullName>
    </submittedName>
</protein>
<dbReference type="RefSeq" id="WP_013572906.1">
    <property type="nucleotide sequence ID" value="NC_015057.1"/>
</dbReference>
<keyword evidence="10" id="KW-1185">Reference proteome</keyword>